<dbReference type="InterPro" id="IPR029489">
    <property type="entry name" value="OGT/SEC/SPY_C"/>
</dbReference>
<dbReference type="SUPFAM" id="SSF48452">
    <property type="entry name" value="TPR-like"/>
    <property type="match status" value="1"/>
</dbReference>
<comment type="similarity">
    <text evidence="2">Belongs to the glycosyltransferase 41 family. O-GlcNAc transferase subfamily.</text>
</comment>
<evidence type="ECO:0000256" key="3">
    <source>
        <dbReference type="ARBA" id="ARBA00011970"/>
    </source>
</evidence>
<evidence type="ECO:0000256" key="8">
    <source>
        <dbReference type="PROSITE-ProRule" id="PRU00339"/>
    </source>
</evidence>
<evidence type="ECO:0000313" key="11">
    <source>
        <dbReference type="Proteomes" id="UP000554286"/>
    </source>
</evidence>
<proteinExistence type="inferred from homology"/>
<dbReference type="EC" id="2.4.1.255" evidence="3"/>
<dbReference type="Gene3D" id="3.40.50.11380">
    <property type="match status" value="1"/>
</dbReference>
<keyword evidence="7 8" id="KW-0802">TPR repeat</keyword>
<keyword evidence="11" id="KW-1185">Reference proteome</keyword>
<feature type="repeat" description="TPR" evidence="8">
    <location>
        <begin position="188"/>
        <end position="221"/>
    </location>
</feature>
<evidence type="ECO:0000256" key="1">
    <source>
        <dbReference type="ARBA" id="ARBA00004922"/>
    </source>
</evidence>
<dbReference type="SUPFAM" id="SSF53756">
    <property type="entry name" value="UDP-Glycosyltransferase/glycogen phosphorylase"/>
    <property type="match status" value="1"/>
</dbReference>
<evidence type="ECO:0000256" key="5">
    <source>
        <dbReference type="ARBA" id="ARBA00022679"/>
    </source>
</evidence>
<dbReference type="Gene3D" id="3.40.50.2000">
    <property type="entry name" value="Glycogen Phosphorylase B"/>
    <property type="match status" value="1"/>
</dbReference>
<feature type="repeat" description="TPR" evidence="8">
    <location>
        <begin position="11"/>
        <end position="44"/>
    </location>
</feature>
<dbReference type="AlphaFoldDB" id="A0A7W6RDT7"/>
<keyword evidence="5 10" id="KW-0808">Transferase</keyword>
<dbReference type="GO" id="GO:0097363">
    <property type="term" value="F:protein O-acetylglucosaminyltransferase activity"/>
    <property type="evidence" value="ECO:0007669"/>
    <property type="project" value="UniProtKB-EC"/>
</dbReference>
<dbReference type="EMBL" id="JACIGK010000015">
    <property type="protein sequence ID" value="MBB4266648.1"/>
    <property type="molecule type" value="Genomic_DNA"/>
</dbReference>
<evidence type="ECO:0000259" key="9">
    <source>
        <dbReference type="Pfam" id="PF13844"/>
    </source>
</evidence>
<dbReference type="PANTHER" id="PTHR44835">
    <property type="entry name" value="UDP-N-ACETYLGLUCOSAMINE--PEPTIDE N-ACETYLGLUCOSAMINYLTRANSFERASE SPINDLY-RELATED"/>
    <property type="match status" value="1"/>
</dbReference>
<evidence type="ECO:0000256" key="4">
    <source>
        <dbReference type="ARBA" id="ARBA00022676"/>
    </source>
</evidence>
<dbReference type="Pfam" id="PF13844">
    <property type="entry name" value="Glyco_transf_41"/>
    <property type="match status" value="1"/>
</dbReference>
<accession>A0A7W6RDT7</accession>
<name>A0A7W6RDT7_9PROT</name>
<comment type="caution">
    <text evidence="10">The sequence shown here is derived from an EMBL/GenBank/DDBJ whole genome shotgun (WGS) entry which is preliminary data.</text>
</comment>
<dbReference type="RefSeq" id="WP_184045283.1">
    <property type="nucleotide sequence ID" value="NZ_JACIGK010000015.1"/>
</dbReference>
<evidence type="ECO:0000256" key="6">
    <source>
        <dbReference type="ARBA" id="ARBA00022737"/>
    </source>
</evidence>
<dbReference type="PROSITE" id="PS50005">
    <property type="entry name" value="TPR"/>
    <property type="match status" value="2"/>
</dbReference>
<organism evidence="10 11">
    <name type="scientific">Roseospira visakhapatnamensis</name>
    <dbReference type="NCBI Taxonomy" id="390880"/>
    <lineage>
        <taxon>Bacteria</taxon>
        <taxon>Pseudomonadati</taxon>
        <taxon>Pseudomonadota</taxon>
        <taxon>Alphaproteobacteria</taxon>
        <taxon>Rhodospirillales</taxon>
        <taxon>Rhodospirillaceae</taxon>
        <taxon>Roseospira</taxon>
    </lineage>
</organism>
<keyword evidence="6" id="KW-0677">Repeat</keyword>
<dbReference type="SMART" id="SM00028">
    <property type="entry name" value="TPR"/>
    <property type="match status" value="4"/>
</dbReference>
<dbReference type="Gene3D" id="1.25.40.10">
    <property type="entry name" value="Tetratricopeptide repeat domain"/>
    <property type="match status" value="2"/>
</dbReference>
<feature type="domain" description="O-GlcNAc transferase C-terminal" evidence="9">
    <location>
        <begin position="478"/>
        <end position="649"/>
    </location>
</feature>
<reference evidence="10 11" key="1">
    <citation type="submission" date="2020-08" db="EMBL/GenBank/DDBJ databases">
        <title>Genome sequencing of Purple Non-Sulfur Bacteria from various extreme environments.</title>
        <authorList>
            <person name="Mayer M."/>
        </authorList>
    </citation>
    <scope>NUCLEOTIDE SEQUENCE [LARGE SCALE GENOMIC DNA]</scope>
    <source>
        <strain evidence="10 11">JA131</strain>
    </source>
</reference>
<comment type="pathway">
    <text evidence="1">Protein modification; protein glycosylation.</text>
</comment>
<dbReference type="PANTHER" id="PTHR44835:SF1">
    <property type="entry name" value="PROTEIN O-GLCNAC TRANSFERASE"/>
    <property type="match status" value="1"/>
</dbReference>
<evidence type="ECO:0000256" key="2">
    <source>
        <dbReference type="ARBA" id="ARBA00005386"/>
    </source>
</evidence>
<dbReference type="InterPro" id="IPR051939">
    <property type="entry name" value="Glycosyltr_41/O-GlcNAc_trsf"/>
</dbReference>
<protein>
    <recommendedName>
        <fullName evidence="3">protein O-GlcNAc transferase</fullName>
        <ecNumber evidence="3">2.4.1.255</ecNumber>
    </recommendedName>
</protein>
<dbReference type="Proteomes" id="UP000554286">
    <property type="component" value="Unassembled WGS sequence"/>
</dbReference>
<keyword evidence="4" id="KW-0328">Glycosyltransferase</keyword>
<evidence type="ECO:0000256" key="7">
    <source>
        <dbReference type="ARBA" id="ARBA00022803"/>
    </source>
</evidence>
<dbReference type="Pfam" id="PF14559">
    <property type="entry name" value="TPR_19"/>
    <property type="match status" value="1"/>
</dbReference>
<dbReference type="InterPro" id="IPR011990">
    <property type="entry name" value="TPR-like_helical_dom_sf"/>
</dbReference>
<dbReference type="InterPro" id="IPR019734">
    <property type="entry name" value="TPR_rpt"/>
</dbReference>
<sequence>MPPGAAGEPAARQWFMAAVTHLQAGRHAAAEDAFRRVLHLLPHHANSLRNLGLLVRARGRPIDGLRLLTRALTLDPALARAPDLPLATLFAQDLARAEADGDAMGAGRIAAAWARWCPTDPRGHGALVMRRLADGDTTAAEAASRAAPPDARDPTLCHARALLALRAGRAAEATRQTTLALALAPAYADALTTLGLIAQRHRDGAGAETAFARALQLRPDLPAARLGLARLRLSEGEADAAAALMLAVPPAIRHAPAHVGDLLSVLHHAPGLTPEAVRTERDAWAPATGAWRPPHPAEAAALPQAPRHLVYLGDLTRPQVAALALPAMLAHAAVAAARHARVSVLHTTPPDQPAPPLPPDLPVDHVRGVPARTAPALRAALAALAPDVLILVTPTTLPQALEALAERQAPVQALWGDVFASIGLTGLDAVFTDRFHVPDRAARDGLAESPVCLPHGAYLFAPPDAAPPPGPPPCLRDPHGAVTFGSFNRLDKLHDPLLARWGRILAALPSARLLIQARALDRPGLRDVLVRRLTRQGLPPNRVRLEGGRDRAGMMDLYTRVDIALDSDPWSGGLTVLESLWMGVPVVALAGAPLCGRHAVSHLTRAGLADWITTTPDAYVARAIAAARDTATLTDIRATLRGRVAALPCLDPESFARQLDDACTGLWADHRAGRPPGSGAWAWPGPDPS</sequence>
<evidence type="ECO:0000313" key="10">
    <source>
        <dbReference type="EMBL" id="MBB4266648.1"/>
    </source>
</evidence>
<gene>
    <name evidence="10" type="ORF">GGD89_002280</name>
</gene>